<organism evidence="2 3">
    <name type="scientific">Massarina eburnea CBS 473.64</name>
    <dbReference type="NCBI Taxonomy" id="1395130"/>
    <lineage>
        <taxon>Eukaryota</taxon>
        <taxon>Fungi</taxon>
        <taxon>Dikarya</taxon>
        <taxon>Ascomycota</taxon>
        <taxon>Pezizomycotina</taxon>
        <taxon>Dothideomycetes</taxon>
        <taxon>Pleosporomycetidae</taxon>
        <taxon>Pleosporales</taxon>
        <taxon>Massarineae</taxon>
        <taxon>Massarinaceae</taxon>
        <taxon>Massarina</taxon>
    </lineage>
</organism>
<dbReference type="OrthoDB" id="3687641at2759"/>
<accession>A0A6A6S9W3</accession>
<dbReference type="InterPro" id="IPR021765">
    <property type="entry name" value="UstYa-like"/>
</dbReference>
<dbReference type="PANTHER" id="PTHR33365:SF6">
    <property type="entry name" value="OXIDASE USTYA"/>
    <property type="match status" value="1"/>
</dbReference>
<evidence type="ECO:0000313" key="3">
    <source>
        <dbReference type="Proteomes" id="UP000799753"/>
    </source>
</evidence>
<sequence length="138" mass="15652">MFEVNDASGKGLPETITRTYWDYDDDFLNDNLTIAHDFWATLSHSVLRAQTIKLWKKPSFSIRDETYHHTMHCAGVLRQSLLCAADSTLIFKTDDIKWPGDGGNLTCRNFEALKQWTLAHDYVSSPNEPGFLPGENAS</sequence>
<name>A0A6A6S9W3_9PLEO</name>
<keyword evidence="3" id="KW-1185">Reference proteome</keyword>
<evidence type="ECO:0000313" key="2">
    <source>
        <dbReference type="EMBL" id="KAF2642954.1"/>
    </source>
</evidence>
<dbReference type="Proteomes" id="UP000799753">
    <property type="component" value="Unassembled WGS sequence"/>
</dbReference>
<evidence type="ECO:0000256" key="1">
    <source>
        <dbReference type="ARBA" id="ARBA00035112"/>
    </source>
</evidence>
<gene>
    <name evidence="2" type="ORF">P280DRAFT_477819</name>
</gene>
<comment type="similarity">
    <text evidence="1">Belongs to the ustYa family.</text>
</comment>
<dbReference type="Pfam" id="PF11807">
    <property type="entry name" value="UstYa"/>
    <property type="match status" value="1"/>
</dbReference>
<dbReference type="PANTHER" id="PTHR33365">
    <property type="entry name" value="YALI0B05434P"/>
    <property type="match status" value="1"/>
</dbReference>
<dbReference type="EMBL" id="MU006780">
    <property type="protein sequence ID" value="KAF2642954.1"/>
    <property type="molecule type" value="Genomic_DNA"/>
</dbReference>
<dbReference type="GO" id="GO:0043386">
    <property type="term" value="P:mycotoxin biosynthetic process"/>
    <property type="evidence" value="ECO:0007669"/>
    <property type="project" value="InterPro"/>
</dbReference>
<proteinExistence type="inferred from homology"/>
<dbReference type="AlphaFoldDB" id="A0A6A6S9W3"/>
<reference evidence="2" key="1">
    <citation type="journal article" date="2020" name="Stud. Mycol.">
        <title>101 Dothideomycetes genomes: a test case for predicting lifestyles and emergence of pathogens.</title>
        <authorList>
            <person name="Haridas S."/>
            <person name="Albert R."/>
            <person name="Binder M."/>
            <person name="Bloem J."/>
            <person name="Labutti K."/>
            <person name="Salamov A."/>
            <person name="Andreopoulos B."/>
            <person name="Baker S."/>
            <person name="Barry K."/>
            <person name="Bills G."/>
            <person name="Bluhm B."/>
            <person name="Cannon C."/>
            <person name="Castanera R."/>
            <person name="Culley D."/>
            <person name="Daum C."/>
            <person name="Ezra D."/>
            <person name="Gonzalez J."/>
            <person name="Henrissat B."/>
            <person name="Kuo A."/>
            <person name="Liang C."/>
            <person name="Lipzen A."/>
            <person name="Lutzoni F."/>
            <person name="Magnuson J."/>
            <person name="Mondo S."/>
            <person name="Nolan M."/>
            <person name="Ohm R."/>
            <person name="Pangilinan J."/>
            <person name="Park H.-J."/>
            <person name="Ramirez L."/>
            <person name="Alfaro M."/>
            <person name="Sun H."/>
            <person name="Tritt A."/>
            <person name="Yoshinaga Y."/>
            <person name="Zwiers L.-H."/>
            <person name="Turgeon B."/>
            <person name="Goodwin S."/>
            <person name="Spatafora J."/>
            <person name="Crous P."/>
            <person name="Grigoriev I."/>
        </authorList>
    </citation>
    <scope>NUCLEOTIDE SEQUENCE</scope>
    <source>
        <strain evidence="2">CBS 473.64</strain>
    </source>
</reference>
<protein>
    <submittedName>
        <fullName evidence="2">Uncharacterized protein</fullName>
    </submittedName>
</protein>